<feature type="domain" description="F-box" evidence="1">
    <location>
        <begin position="5"/>
        <end position="51"/>
    </location>
</feature>
<dbReference type="STRING" id="4081.A0A494G8Y6"/>
<evidence type="ECO:0000259" key="1">
    <source>
        <dbReference type="PROSITE" id="PS50181"/>
    </source>
</evidence>
<dbReference type="Pfam" id="PF00646">
    <property type="entry name" value="F-box"/>
    <property type="match status" value="2"/>
</dbReference>
<dbReference type="Gramene" id="Solyc00g018770.1.1">
    <property type="protein sequence ID" value="Solyc00g018770.1.1"/>
    <property type="gene ID" value="Solyc00g018770.1"/>
</dbReference>
<dbReference type="OMA" id="CRETETM"/>
<dbReference type="InterPro" id="IPR017451">
    <property type="entry name" value="F-box-assoc_interact_dom"/>
</dbReference>
<name>A0A494G8Y6_SOLLC</name>
<organism evidence="2">
    <name type="scientific">Solanum lycopersicum</name>
    <name type="common">Tomato</name>
    <name type="synonym">Lycopersicon esculentum</name>
    <dbReference type="NCBI Taxonomy" id="4081"/>
    <lineage>
        <taxon>Eukaryota</taxon>
        <taxon>Viridiplantae</taxon>
        <taxon>Streptophyta</taxon>
        <taxon>Embryophyta</taxon>
        <taxon>Tracheophyta</taxon>
        <taxon>Spermatophyta</taxon>
        <taxon>Magnoliopsida</taxon>
        <taxon>eudicotyledons</taxon>
        <taxon>Gunneridae</taxon>
        <taxon>Pentapetalae</taxon>
        <taxon>asterids</taxon>
        <taxon>lamiids</taxon>
        <taxon>Solanales</taxon>
        <taxon>Solanaceae</taxon>
        <taxon>Solanoideae</taxon>
        <taxon>Solaneae</taxon>
        <taxon>Solanum</taxon>
        <taxon>Solanum subgen. Lycopersicon</taxon>
    </lineage>
</organism>
<proteinExistence type="predicted"/>
<protein>
    <recommendedName>
        <fullName evidence="1">F-box domain-containing protein</fullName>
    </recommendedName>
</protein>
<keyword evidence="3" id="KW-1185">Reference proteome</keyword>
<dbReference type="PANTHER" id="PTHR31672">
    <property type="entry name" value="BNACNNG10540D PROTEIN"/>
    <property type="match status" value="1"/>
</dbReference>
<dbReference type="NCBIfam" id="TIGR01640">
    <property type="entry name" value="F_box_assoc_1"/>
    <property type="match status" value="2"/>
</dbReference>
<dbReference type="EnsemblPlants" id="Solyc00g018770.1.1">
    <property type="protein sequence ID" value="Solyc00g018770.1.1"/>
    <property type="gene ID" value="Solyc00g018770.1"/>
</dbReference>
<dbReference type="AlphaFoldDB" id="A0A494G8Y6"/>
<dbReference type="InterPro" id="IPR050796">
    <property type="entry name" value="SCF_F-box_component"/>
</dbReference>
<dbReference type="InterPro" id="IPR036047">
    <property type="entry name" value="F-box-like_dom_sf"/>
</dbReference>
<dbReference type="SMART" id="SM00256">
    <property type="entry name" value="FBOX"/>
    <property type="match status" value="2"/>
</dbReference>
<dbReference type="Gene3D" id="1.20.1280.50">
    <property type="match status" value="2"/>
</dbReference>
<reference evidence="2" key="2">
    <citation type="submission" date="2019-04" db="UniProtKB">
        <authorList>
            <consortium name="EnsemblPlants"/>
        </authorList>
    </citation>
    <scope>IDENTIFICATION</scope>
    <source>
        <strain evidence="2">cv. Heinz 1706</strain>
    </source>
</reference>
<dbReference type="PaxDb" id="4081-Solyc00g018770.1.1"/>
<dbReference type="Proteomes" id="UP000004994">
    <property type="component" value="Unassembled WGS sequence"/>
</dbReference>
<evidence type="ECO:0000313" key="3">
    <source>
        <dbReference type="Proteomes" id="UP000004994"/>
    </source>
</evidence>
<accession>A0A494G8Y6</accession>
<dbReference type="InterPro" id="IPR001810">
    <property type="entry name" value="F-box_dom"/>
</dbReference>
<evidence type="ECO:0000313" key="2">
    <source>
        <dbReference type="EnsemblPlants" id="Solyc00g018770.1.1"/>
    </source>
</evidence>
<sequence>MASSREAPPNLPFDLIPDILSRLQVKFLLQLRCVCKSWKSLISDPKFAKKHLRLSTMRSLHFVGYKQHSLGKYVLKSYPLHSILKNINTNFTQFEYFANNFDGDYLADSFRYFIDSCDGILCIGGSYKGLVILWNPSLRKFKELPLFEKPKVTHLRMSFGFGYDSFKENYKVIVVLHYLIRDSTGSDNWVHKSEVKVHTLGSNIWKNIHEFPFGVFPVARSGKFVSGTINWLASRQFHPCTRSIVSFDLAKESYQKISPPSYGGVDVCNMLTLGVLRDCLCLICGDDVWVMKEYGKKESWNKLFTIPYMLYRGRYSIYTKVIYVFEDDQVPLKDLSDSALILYNSKMMASSRESRQTLKLLSSGPSFHSQPLPTLPFDLIPDILSRLQVKFLLQLRCVCKSWKSLISDPKFAKKHLSVSTIRRLHFVNYEEGSLREYVLKSYPLHSNLASTNTNFTRFEYFANNFDGDYPRDSIRYFIDSCNGILCIGGGYKGLVILWNPSLRKFKELPVFEKPKVSTDHLRKTFGFGSDSLTDNYKVIVVLDYFIHDRTDSDNLVRKSEVKVHTLGSNIWRNIQEFPFGVFPFGRSGKFVSGTINWLASRKFYPGCNHFIVSFDLAKESYQKLSPPSYGGANVGKMPTLGVLKDCLCLTCGDDVWVMKQYGKKESWTKLFTIAYERDPNRFYMYAKVIYVFEDDEVVMLHILGALGLNLILYNYKNGTLKSINLKNNPEVCIESLIWPCS</sequence>
<dbReference type="Pfam" id="PF07734">
    <property type="entry name" value="FBA_1"/>
    <property type="match status" value="2"/>
</dbReference>
<dbReference type="InParanoid" id="A0A494G8Y6"/>
<dbReference type="CDD" id="cd22157">
    <property type="entry name" value="F-box_AtFBW1-like"/>
    <property type="match status" value="2"/>
</dbReference>
<dbReference type="InterPro" id="IPR006527">
    <property type="entry name" value="F-box-assoc_dom_typ1"/>
</dbReference>
<dbReference type="SUPFAM" id="SSF81383">
    <property type="entry name" value="F-box domain"/>
    <property type="match status" value="2"/>
</dbReference>
<reference evidence="2" key="1">
    <citation type="journal article" date="2012" name="Nature">
        <title>The tomato genome sequence provides insights into fleshy fruit evolution.</title>
        <authorList>
            <consortium name="Tomato Genome Consortium"/>
        </authorList>
    </citation>
    <scope>NUCLEOTIDE SEQUENCE [LARGE SCALE GENOMIC DNA]</scope>
    <source>
        <strain evidence="2">cv. Heinz 1706</strain>
    </source>
</reference>
<dbReference type="PANTHER" id="PTHR31672:SF13">
    <property type="entry name" value="F-BOX PROTEIN CPR30-LIKE"/>
    <property type="match status" value="1"/>
</dbReference>
<dbReference type="PROSITE" id="PS50181">
    <property type="entry name" value="FBOX"/>
    <property type="match status" value="2"/>
</dbReference>
<feature type="domain" description="F-box" evidence="1">
    <location>
        <begin position="369"/>
        <end position="415"/>
    </location>
</feature>